<dbReference type="Pfam" id="PF05699">
    <property type="entry name" value="Dimer_Tnp_hAT"/>
    <property type="match status" value="1"/>
</dbReference>
<evidence type="ECO:0000313" key="3">
    <source>
        <dbReference type="Proteomes" id="UP001529510"/>
    </source>
</evidence>
<dbReference type="InterPro" id="IPR012337">
    <property type="entry name" value="RNaseH-like_sf"/>
</dbReference>
<protein>
    <recommendedName>
        <fullName evidence="1">HAT C-terminal dimerisation domain-containing protein</fullName>
    </recommendedName>
</protein>
<dbReference type="EMBL" id="JAMKFB020000706">
    <property type="protein sequence ID" value="KAL0148361.1"/>
    <property type="molecule type" value="Genomic_DNA"/>
</dbReference>
<comment type="caution">
    <text evidence="2">The sequence shown here is derived from an EMBL/GenBank/DDBJ whole genome shotgun (WGS) entry which is preliminary data.</text>
</comment>
<dbReference type="PANTHER" id="PTHR45913">
    <property type="entry name" value="EPM2A-INTERACTING PROTEIN 1"/>
    <property type="match status" value="1"/>
</dbReference>
<gene>
    <name evidence="2" type="ORF">M9458_056341</name>
</gene>
<dbReference type="SUPFAM" id="SSF53098">
    <property type="entry name" value="Ribonuclease H-like"/>
    <property type="match status" value="1"/>
</dbReference>
<name>A0ABD0MHT9_CIRMR</name>
<feature type="domain" description="HAT C-terminal dimerisation" evidence="1">
    <location>
        <begin position="431"/>
        <end position="486"/>
    </location>
</feature>
<evidence type="ECO:0000259" key="1">
    <source>
        <dbReference type="Pfam" id="PF05699"/>
    </source>
</evidence>
<organism evidence="2 3">
    <name type="scientific">Cirrhinus mrigala</name>
    <name type="common">Mrigala</name>
    <dbReference type="NCBI Taxonomy" id="683832"/>
    <lineage>
        <taxon>Eukaryota</taxon>
        <taxon>Metazoa</taxon>
        <taxon>Chordata</taxon>
        <taxon>Craniata</taxon>
        <taxon>Vertebrata</taxon>
        <taxon>Euteleostomi</taxon>
        <taxon>Actinopterygii</taxon>
        <taxon>Neopterygii</taxon>
        <taxon>Teleostei</taxon>
        <taxon>Ostariophysi</taxon>
        <taxon>Cypriniformes</taxon>
        <taxon>Cyprinidae</taxon>
        <taxon>Labeoninae</taxon>
        <taxon>Labeonini</taxon>
        <taxon>Cirrhinus</taxon>
    </lineage>
</organism>
<dbReference type="Proteomes" id="UP001529510">
    <property type="component" value="Unassembled WGS sequence"/>
</dbReference>
<dbReference type="PANTHER" id="PTHR45913:SF9">
    <property type="entry name" value="GENERAL TRANSCRIPTION FACTOR II-I REPEAT DOMAIN-CONTAINING PROTEIN 2-LIKE-RELATED"/>
    <property type="match status" value="1"/>
</dbReference>
<accession>A0ABD0MHT9</accession>
<keyword evidence="3" id="KW-1185">Reference proteome</keyword>
<proteinExistence type="predicted"/>
<dbReference type="AlphaFoldDB" id="A0ABD0MHT9"/>
<reference evidence="2 3" key="1">
    <citation type="submission" date="2024-05" db="EMBL/GenBank/DDBJ databases">
        <title>Genome sequencing and assembly of Indian major carp, Cirrhinus mrigala (Hamilton, 1822).</title>
        <authorList>
            <person name="Mohindra V."/>
            <person name="Chowdhury L.M."/>
            <person name="Lal K."/>
            <person name="Jena J.K."/>
        </authorList>
    </citation>
    <scope>NUCLEOTIDE SEQUENCE [LARGE SCALE GENOMIC DNA]</scope>
    <source>
        <strain evidence="2">CM1030</strain>
        <tissue evidence="2">Blood</tissue>
    </source>
</reference>
<evidence type="ECO:0000313" key="2">
    <source>
        <dbReference type="EMBL" id="KAL0148361.1"/>
    </source>
</evidence>
<dbReference type="InterPro" id="IPR008906">
    <property type="entry name" value="HATC_C_dom"/>
</dbReference>
<sequence length="658" mass="75374">MLMLQLKRVMWSEMIAKAGKPFTEGQFMKDCMLKVADILCPEKKNMFNNLSLSANTVAERITELSSDIYDQLRGKAGVFTAYSVALDESTDKTDNAQLAIFVRGINEKFEVTEELLSLCPMRCRTTAKDIFQQLADAIERAGLPCNRLVGITTDGAPSMTGKKNGLVALVQRKLEEEHADPAVVLHCIIHQQAPCSKCLKYEHVMSVVLKCINYIRSRSLQHRQFRAFLEEIEATYGDVLYFTEVRWLSRGNVLKRFFELRTEVKRFMEDGRMDVPEFDDPKWVMDLAFLVDITQELNILNLKLQGPGQLITAAYESVKAFSTKLRLWKTQLSAKNLSHFTTCRSLVEEGIAFNGDEYASAVENLLQEFDKRFADFKAHRDTFELFADPFSADVESVPIFLQMELIDLQCNSELKTKFREAQGNADKTAQFLRELPPRFPELSKVFSRVMCLFGSTYLCEKLFSAMNFNKCKFRSRLSDAHLEAVLRVSTVNTIRANVARLCEQKRCQITAIYFRRCFPLQDFITKHHYIEHYPKLIRTFGPLIDVWTMRFEGKHKVFKTIVRRTQNFKNVCLTLAVRHQKMMGFHFSSPSFFKPPVEIQKLKAAMVSSFPDKVQQCLFQMNGQQNTVLVASSVCVDGIKYAPDMIVSVGSCADLPDF</sequence>